<gene>
    <name evidence="2" type="ORF">SAMN05660649_03401</name>
</gene>
<dbReference type="Proteomes" id="UP000199337">
    <property type="component" value="Unassembled WGS sequence"/>
</dbReference>
<dbReference type="InterPro" id="IPR013325">
    <property type="entry name" value="RNA_pol_sigma_r2"/>
</dbReference>
<organism evidence="2 3">
    <name type="scientific">Desulfotruncus arcticus DSM 17038</name>
    <dbReference type="NCBI Taxonomy" id="1121424"/>
    <lineage>
        <taxon>Bacteria</taxon>
        <taxon>Bacillati</taxon>
        <taxon>Bacillota</taxon>
        <taxon>Clostridia</taxon>
        <taxon>Eubacteriales</taxon>
        <taxon>Desulfallaceae</taxon>
        <taxon>Desulfotruncus</taxon>
    </lineage>
</organism>
<evidence type="ECO:0000259" key="1">
    <source>
        <dbReference type="Pfam" id="PF12645"/>
    </source>
</evidence>
<accession>A0A1I2WD25</accession>
<dbReference type="RefSeq" id="WP_165613572.1">
    <property type="nucleotide sequence ID" value="NZ_FOOX01000013.1"/>
</dbReference>
<dbReference type="GO" id="GO:0006352">
    <property type="term" value="P:DNA-templated transcription initiation"/>
    <property type="evidence" value="ECO:0007669"/>
    <property type="project" value="InterPro"/>
</dbReference>
<dbReference type="Pfam" id="PF12645">
    <property type="entry name" value="HTH_16"/>
    <property type="match status" value="1"/>
</dbReference>
<sequence>MIRLTELIARAQNGDQEALAQVVERFLPIVKKYSHDLDHDEAYSDLIAWIVVAVNRYKPKSNWGKNELSFYLSNKKKIE</sequence>
<keyword evidence="3" id="KW-1185">Reference proteome</keyword>
<dbReference type="SUPFAM" id="SSF88946">
    <property type="entry name" value="Sigma2 domain of RNA polymerase sigma factors"/>
    <property type="match status" value="1"/>
</dbReference>
<evidence type="ECO:0000313" key="3">
    <source>
        <dbReference type="Proteomes" id="UP000199337"/>
    </source>
</evidence>
<dbReference type="AlphaFoldDB" id="A0A1I2WD25"/>
<dbReference type="GO" id="GO:0003700">
    <property type="term" value="F:DNA-binding transcription factor activity"/>
    <property type="evidence" value="ECO:0007669"/>
    <property type="project" value="InterPro"/>
</dbReference>
<proteinExistence type="predicted"/>
<reference evidence="3" key="1">
    <citation type="submission" date="2016-10" db="EMBL/GenBank/DDBJ databases">
        <authorList>
            <person name="Varghese N."/>
            <person name="Submissions S."/>
        </authorList>
    </citation>
    <scope>NUCLEOTIDE SEQUENCE [LARGE SCALE GENOMIC DNA]</scope>
    <source>
        <strain evidence="3">DSM 17038</strain>
    </source>
</reference>
<dbReference type="EMBL" id="FOOX01000013">
    <property type="protein sequence ID" value="SFG98619.1"/>
    <property type="molecule type" value="Genomic_DNA"/>
</dbReference>
<dbReference type="Gene3D" id="1.10.1740.10">
    <property type="match status" value="1"/>
</dbReference>
<dbReference type="InterPro" id="IPR024760">
    <property type="entry name" value="HTH_dom_conjug_TS-like"/>
</dbReference>
<name>A0A1I2WD25_9FIRM</name>
<protein>
    <recommendedName>
        <fullName evidence="1">Helix-turn-helix conjugative transposon-like domain-containing protein</fullName>
    </recommendedName>
</protein>
<evidence type="ECO:0000313" key="2">
    <source>
        <dbReference type="EMBL" id="SFG98619.1"/>
    </source>
</evidence>
<feature type="domain" description="Helix-turn-helix conjugative transposon-like" evidence="1">
    <location>
        <begin position="6"/>
        <end position="36"/>
    </location>
</feature>